<reference evidence="3" key="1">
    <citation type="submission" date="2021-02" db="EMBL/GenBank/DDBJ databases">
        <authorList>
            <person name="Nowell W R."/>
        </authorList>
    </citation>
    <scope>NUCLEOTIDE SEQUENCE</scope>
</reference>
<evidence type="ECO:0000313" key="5">
    <source>
        <dbReference type="Proteomes" id="UP000663823"/>
    </source>
</evidence>
<evidence type="ECO:0000313" key="4">
    <source>
        <dbReference type="EMBL" id="CAF4215514.1"/>
    </source>
</evidence>
<dbReference type="EMBL" id="CAJOBE010017926">
    <property type="protein sequence ID" value="CAF4215514.1"/>
    <property type="molecule type" value="Genomic_DNA"/>
</dbReference>
<dbReference type="OrthoDB" id="10054312at2759"/>
<dbReference type="EMBL" id="CAJOAX010016685">
    <property type="protein sequence ID" value="CAF4166709.1"/>
    <property type="molecule type" value="Genomic_DNA"/>
</dbReference>
<proteinExistence type="predicted"/>
<evidence type="ECO:0000313" key="3">
    <source>
        <dbReference type="EMBL" id="CAF4166709.1"/>
    </source>
</evidence>
<sequence>MNFVDVSKDDGLKRVTWAPTAPRWRQAQHGMCLEGKCRKSGCEAFDQKVIIPIGYRKFDLLRDTDTISVCPLCKQYVDPITCSFNNCWWKYSGKKKERRADGKPPVPCNSDWKQADDAYHYFDQIASGEVIWLDLVFEVVKDKPQQ</sequence>
<gene>
    <name evidence="4" type="ORF">FNK824_LOCUS36986</name>
    <name evidence="3" type="ORF">OTI717_LOCUS36987</name>
    <name evidence="1" type="ORF">RFH988_LOCUS38175</name>
    <name evidence="2" type="ORF">SEV965_LOCUS38609</name>
</gene>
<dbReference type="Proteomes" id="UP000663889">
    <property type="component" value="Unassembled WGS sequence"/>
</dbReference>
<dbReference type="AlphaFoldDB" id="A0A819Z0Q7"/>
<protein>
    <submittedName>
        <fullName evidence="3">Uncharacterized protein</fullName>
    </submittedName>
</protein>
<accession>A0A819Z0Q7</accession>
<comment type="caution">
    <text evidence="3">The sequence shown here is derived from an EMBL/GenBank/DDBJ whole genome shotgun (WGS) entry which is preliminary data.</text>
</comment>
<dbReference type="Proteomes" id="UP000663882">
    <property type="component" value="Unassembled WGS sequence"/>
</dbReference>
<evidence type="ECO:0000313" key="2">
    <source>
        <dbReference type="EMBL" id="CAF1549347.1"/>
    </source>
</evidence>
<dbReference type="EMBL" id="CAJNOU010009870">
    <property type="protein sequence ID" value="CAF1549347.1"/>
    <property type="molecule type" value="Genomic_DNA"/>
</dbReference>
<dbReference type="Proteomes" id="UP000663823">
    <property type="component" value="Unassembled WGS sequence"/>
</dbReference>
<dbReference type="Proteomes" id="UP000663874">
    <property type="component" value="Unassembled WGS sequence"/>
</dbReference>
<dbReference type="EMBL" id="CAJNOO010008744">
    <property type="protein sequence ID" value="CAF1485375.1"/>
    <property type="molecule type" value="Genomic_DNA"/>
</dbReference>
<organism evidence="3 5">
    <name type="scientific">Rotaria sordida</name>
    <dbReference type="NCBI Taxonomy" id="392033"/>
    <lineage>
        <taxon>Eukaryota</taxon>
        <taxon>Metazoa</taxon>
        <taxon>Spiralia</taxon>
        <taxon>Gnathifera</taxon>
        <taxon>Rotifera</taxon>
        <taxon>Eurotatoria</taxon>
        <taxon>Bdelloidea</taxon>
        <taxon>Philodinida</taxon>
        <taxon>Philodinidae</taxon>
        <taxon>Rotaria</taxon>
    </lineage>
</organism>
<evidence type="ECO:0000313" key="1">
    <source>
        <dbReference type="EMBL" id="CAF1485375.1"/>
    </source>
</evidence>
<name>A0A819Z0Q7_9BILA</name>